<feature type="transmembrane region" description="Helical" evidence="7">
    <location>
        <begin position="197"/>
        <end position="216"/>
    </location>
</feature>
<dbReference type="Proteomes" id="UP000242320">
    <property type="component" value="Unassembled WGS sequence"/>
</dbReference>
<dbReference type="InterPro" id="IPR023908">
    <property type="entry name" value="xxxLxxG_rpt"/>
</dbReference>
<evidence type="ECO:0000313" key="9">
    <source>
        <dbReference type="EMBL" id="OSC32108.1"/>
    </source>
</evidence>
<feature type="domain" description="SSD" evidence="8">
    <location>
        <begin position="222"/>
        <end position="352"/>
    </location>
</feature>
<name>A0A1X2LDQ3_9MYCO</name>
<feature type="transmembrane region" description="Helical" evidence="7">
    <location>
        <begin position="885"/>
        <end position="902"/>
    </location>
</feature>
<dbReference type="GO" id="GO:0005886">
    <property type="term" value="C:plasma membrane"/>
    <property type="evidence" value="ECO:0007669"/>
    <property type="project" value="UniProtKB-SubCell"/>
</dbReference>
<comment type="caution">
    <text evidence="9">The sequence shown here is derived from an EMBL/GenBank/DDBJ whole genome shotgun (WGS) entry which is preliminary data.</text>
</comment>
<protein>
    <recommendedName>
        <fullName evidence="8">SSD domain-containing protein</fullName>
    </recommendedName>
</protein>
<feature type="transmembrane region" description="Helical" evidence="7">
    <location>
        <begin position="923"/>
        <end position="943"/>
    </location>
</feature>
<feature type="transmembrane region" description="Helical" evidence="7">
    <location>
        <begin position="223"/>
        <end position="243"/>
    </location>
</feature>
<feature type="transmembrane region" description="Helical" evidence="7">
    <location>
        <begin position="830"/>
        <end position="849"/>
    </location>
</feature>
<evidence type="ECO:0000256" key="5">
    <source>
        <dbReference type="ARBA" id="ARBA00022989"/>
    </source>
</evidence>
<feature type="transmembrane region" description="Helical" evidence="7">
    <location>
        <begin position="301"/>
        <end position="326"/>
    </location>
</feature>
<keyword evidence="3" id="KW-1003">Cell membrane</keyword>
<feature type="transmembrane region" description="Helical" evidence="7">
    <location>
        <begin position="332"/>
        <end position="353"/>
    </location>
</feature>
<accession>A0A1X2LDQ3</accession>
<feature type="transmembrane region" description="Helical" evidence="7">
    <location>
        <begin position="949"/>
        <end position="970"/>
    </location>
</feature>
<dbReference type="Gene3D" id="1.20.1640.10">
    <property type="entry name" value="Multidrug efflux transporter AcrB transmembrane domain"/>
    <property type="match status" value="2"/>
</dbReference>
<evidence type="ECO:0000259" key="8">
    <source>
        <dbReference type="PROSITE" id="PS50156"/>
    </source>
</evidence>
<evidence type="ECO:0000256" key="6">
    <source>
        <dbReference type="ARBA" id="ARBA00023136"/>
    </source>
</evidence>
<dbReference type="RefSeq" id="WP_085288532.1">
    <property type="nucleotide sequence ID" value="NZ_NCXM01000002.1"/>
</dbReference>
<proteinExistence type="inferred from homology"/>
<dbReference type="PROSITE" id="PS50156">
    <property type="entry name" value="SSD"/>
    <property type="match status" value="1"/>
</dbReference>
<dbReference type="InterPro" id="IPR050545">
    <property type="entry name" value="Mycobact_MmpL"/>
</dbReference>
<dbReference type="InterPro" id="IPR004869">
    <property type="entry name" value="MMPL_dom"/>
</dbReference>
<dbReference type="PANTHER" id="PTHR33406:SF6">
    <property type="entry name" value="MEMBRANE PROTEIN YDGH-RELATED"/>
    <property type="match status" value="1"/>
</dbReference>
<dbReference type="SUPFAM" id="SSF82866">
    <property type="entry name" value="Multidrug efflux transporter AcrB transmembrane domain"/>
    <property type="match status" value="2"/>
</dbReference>
<keyword evidence="4 7" id="KW-0812">Transmembrane</keyword>
<reference evidence="9 10" key="1">
    <citation type="submission" date="2017-04" db="EMBL/GenBank/DDBJ databases">
        <title>The new phylogeny of genus Mycobacterium.</title>
        <authorList>
            <person name="Tortoli E."/>
            <person name="Trovato A."/>
            <person name="Cirillo D.M."/>
        </authorList>
    </citation>
    <scope>NUCLEOTIDE SEQUENCE [LARGE SCALE GENOMIC DNA]</scope>
    <source>
        <strain evidence="9 10">DSM 45247</strain>
    </source>
</reference>
<dbReference type="NCBIfam" id="TIGR03057">
    <property type="entry name" value="xxxLxxG_by_4"/>
    <property type="match status" value="1"/>
</dbReference>
<feature type="transmembrane region" description="Helical" evidence="7">
    <location>
        <begin position="856"/>
        <end position="879"/>
    </location>
</feature>
<feature type="transmembrane region" description="Helical" evidence="7">
    <location>
        <begin position="255"/>
        <end position="274"/>
    </location>
</feature>
<dbReference type="OrthoDB" id="2365435at2"/>
<feature type="transmembrane region" description="Helical" evidence="7">
    <location>
        <begin position="382"/>
        <end position="406"/>
    </location>
</feature>
<sequence>MTQSSDADHYSALLAGVARFAVTHKAIVVGVWLGLAVVLALAFPQLETVVRQQSVDPVPRNIPSLQALDRMSKAFGEEGSTTTVVVAMENPDGLTPQVRQRYSVMVDKLRADTNRVKLVRDLLADPATAEHATSRDGKAWYLPVGIAGTLGSPRAAESVQSVRQVAANAFSGTGTVTKVTGPAATMSDQIVAADHDLLLISVATVALIAAILLLVYRSAFTALLPLLVIGLSLAVGRGILAALGEAGVPVSQFTIAFMTVILLGAGTDYSVFLISRYHEQRRQGVATDQAVVHATATIGRVILASAATVALALLSMTFATLNIFATSGPACAIAVLVGFVATVTLLPPVLVVAARRGIGEPRADRTRDYWNRIAVTVVRKPVPLLVISLVVLLTLAAVCLTMRISYDDRKAQPADTASNQGYRLLDRHFPKDTTMTDFLLVESPKDMRTGTGLADLEELASRVSQIAGVTKVVGVTRPTGQRLQQAELAWQNGQIGDKLGGAATDGEGHKDQLKQLTDGADQLADGLTKLDTGVRMALGPMTGLLDRMQGSGGQVDGYRAALKQLNAMAPNIDRALADRASLRPLALRASDAIAAIEPLAATLDGAPWCAGTPECMTLREHLATLVALRGGGFFDQIAGLGDELTAKTGELSVEPTISEIQEAADTLGRSFNGAAGRNAGLPAEIRLLQSGIGRLASGARALAVGVHTLADSNIALLGGMSQIAAQLRESARATQGSDAAAGFYLPPNALQDKRLGEVARQFVSPDGKTVRFAIESYYDPYTAEAMALVHKITDVAVAATPNTSLAGATVSMVGFPAVNADIQHLMVGDFVKLAIATLVIVGLILVALLRAVLAPLYLLATVVLNYAAAMGTGVLVFRYGLHHDITWPVPLLSFIILVAVGADYNMLLISRLREESANNIRVGVLRTVASTGSVITSAGLIFAASMFGLMVGSIATMVQMGFIIGCGLLLDTFVVRTLMVPAIATLLREASWWPGYARQTPPRGTTDRRKPIWFGLHRFRPARRSSA</sequence>
<evidence type="ECO:0000256" key="7">
    <source>
        <dbReference type="SAM" id="Phobius"/>
    </source>
</evidence>
<dbReference type="AlphaFoldDB" id="A0A1X2LDQ3"/>
<gene>
    <name evidence="9" type="ORF">B8W69_03205</name>
</gene>
<dbReference type="InterPro" id="IPR000731">
    <property type="entry name" value="SSD"/>
</dbReference>
<evidence type="ECO:0000256" key="1">
    <source>
        <dbReference type="ARBA" id="ARBA00004651"/>
    </source>
</evidence>
<organism evidence="9 10">
    <name type="scientific">Mycolicibacterium vulneris</name>
    <dbReference type="NCBI Taxonomy" id="547163"/>
    <lineage>
        <taxon>Bacteria</taxon>
        <taxon>Bacillati</taxon>
        <taxon>Actinomycetota</taxon>
        <taxon>Actinomycetes</taxon>
        <taxon>Mycobacteriales</taxon>
        <taxon>Mycobacteriaceae</taxon>
        <taxon>Mycolicibacterium</taxon>
    </lineage>
</organism>
<dbReference type="PANTHER" id="PTHR33406">
    <property type="entry name" value="MEMBRANE PROTEIN MJ1562-RELATED"/>
    <property type="match status" value="1"/>
</dbReference>
<keyword evidence="10" id="KW-1185">Reference proteome</keyword>
<dbReference type="Pfam" id="PF03176">
    <property type="entry name" value="MMPL"/>
    <property type="match status" value="2"/>
</dbReference>
<dbReference type="EMBL" id="NCXM01000002">
    <property type="protein sequence ID" value="OSC32108.1"/>
    <property type="molecule type" value="Genomic_DNA"/>
</dbReference>
<keyword evidence="5 7" id="KW-1133">Transmembrane helix</keyword>
<evidence type="ECO:0000256" key="4">
    <source>
        <dbReference type="ARBA" id="ARBA00022692"/>
    </source>
</evidence>
<comment type="similarity">
    <text evidence="2">Belongs to the resistance-nodulation-cell division (RND) (TC 2.A.6) family. MmpL subfamily.</text>
</comment>
<keyword evidence="6 7" id="KW-0472">Membrane</keyword>
<feature type="transmembrane region" description="Helical" evidence="7">
    <location>
        <begin position="26"/>
        <end position="46"/>
    </location>
</feature>
<evidence type="ECO:0000256" key="3">
    <source>
        <dbReference type="ARBA" id="ARBA00022475"/>
    </source>
</evidence>
<evidence type="ECO:0000256" key="2">
    <source>
        <dbReference type="ARBA" id="ARBA00010157"/>
    </source>
</evidence>
<evidence type="ECO:0000313" key="10">
    <source>
        <dbReference type="Proteomes" id="UP000242320"/>
    </source>
</evidence>
<comment type="subcellular location">
    <subcellularLocation>
        <location evidence="1">Cell membrane</location>
        <topology evidence="1">Multi-pass membrane protein</topology>
    </subcellularLocation>
</comment>